<protein>
    <submittedName>
        <fullName evidence="1">Uncharacterized protein</fullName>
    </submittedName>
</protein>
<reference evidence="1 2" key="1">
    <citation type="journal article" date="2019" name="Int. J. Syst. Evol. Microbiol.">
        <title>Capsulimonas corticalis gen. nov., sp. nov., an aerobic capsulated bacterium, of a novel bacterial order, Capsulimonadales ord. nov., of the class Armatimonadia of the phylum Armatimonadetes.</title>
        <authorList>
            <person name="Li J."/>
            <person name="Kudo C."/>
            <person name="Tonouchi A."/>
        </authorList>
    </citation>
    <scope>NUCLEOTIDE SEQUENCE [LARGE SCALE GENOMIC DNA]</scope>
    <source>
        <strain evidence="1 2">AX-7</strain>
    </source>
</reference>
<gene>
    <name evidence="1" type="ORF">CCAX7_35140</name>
</gene>
<name>A0A402CY44_9BACT</name>
<dbReference type="RefSeq" id="WP_119322256.1">
    <property type="nucleotide sequence ID" value="NZ_AP025739.1"/>
</dbReference>
<proteinExistence type="predicted"/>
<accession>A0A402CY44</accession>
<evidence type="ECO:0000313" key="1">
    <source>
        <dbReference type="EMBL" id="BDI31463.1"/>
    </source>
</evidence>
<dbReference type="KEGG" id="ccot:CCAX7_35140"/>
<keyword evidence="2" id="KW-1185">Reference proteome</keyword>
<dbReference type="AlphaFoldDB" id="A0A402CY44"/>
<organism evidence="1 2">
    <name type="scientific">Capsulimonas corticalis</name>
    <dbReference type="NCBI Taxonomy" id="2219043"/>
    <lineage>
        <taxon>Bacteria</taxon>
        <taxon>Bacillati</taxon>
        <taxon>Armatimonadota</taxon>
        <taxon>Armatimonadia</taxon>
        <taxon>Capsulimonadales</taxon>
        <taxon>Capsulimonadaceae</taxon>
        <taxon>Capsulimonas</taxon>
    </lineage>
</organism>
<dbReference type="OrthoDB" id="9788304at2"/>
<dbReference type="Proteomes" id="UP000287394">
    <property type="component" value="Chromosome"/>
</dbReference>
<evidence type="ECO:0000313" key="2">
    <source>
        <dbReference type="Proteomes" id="UP000287394"/>
    </source>
</evidence>
<sequence>MRLCLTCRYVSPEGAVHCGHCGRTFGARLCPSRHPSPPDAEYCVQCGKANVTDATRCLPLGWCTRALTLLIVLLALRWAFGSAPSLLQGMWNLSDWISLHLLGISLCHMRAVLLQIAAWFVALFLVSYLLPGSVGGHVRALLMRGAGVAARLARSVSLAIFRWLCRIVGGQRKGA</sequence>
<dbReference type="EMBL" id="AP025739">
    <property type="protein sequence ID" value="BDI31463.1"/>
    <property type="molecule type" value="Genomic_DNA"/>
</dbReference>